<name>A0ACB9MUP5_BAUVA</name>
<evidence type="ECO:0000313" key="2">
    <source>
        <dbReference type="Proteomes" id="UP000828941"/>
    </source>
</evidence>
<organism evidence="1 2">
    <name type="scientific">Bauhinia variegata</name>
    <name type="common">Purple orchid tree</name>
    <name type="synonym">Phanera variegata</name>
    <dbReference type="NCBI Taxonomy" id="167791"/>
    <lineage>
        <taxon>Eukaryota</taxon>
        <taxon>Viridiplantae</taxon>
        <taxon>Streptophyta</taxon>
        <taxon>Embryophyta</taxon>
        <taxon>Tracheophyta</taxon>
        <taxon>Spermatophyta</taxon>
        <taxon>Magnoliopsida</taxon>
        <taxon>eudicotyledons</taxon>
        <taxon>Gunneridae</taxon>
        <taxon>Pentapetalae</taxon>
        <taxon>rosids</taxon>
        <taxon>fabids</taxon>
        <taxon>Fabales</taxon>
        <taxon>Fabaceae</taxon>
        <taxon>Cercidoideae</taxon>
        <taxon>Cercideae</taxon>
        <taxon>Bauhiniinae</taxon>
        <taxon>Bauhinia</taxon>
    </lineage>
</organism>
<evidence type="ECO:0000313" key="1">
    <source>
        <dbReference type="EMBL" id="KAI4327802.1"/>
    </source>
</evidence>
<proteinExistence type="predicted"/>
<gene>
    <name evidence="1" type="ORF">L6164_020220</name>
</gene>
<comment type="caution">
    <text evidence="1">The sequence shown here is derived from an EMBL/GenBank/DDBJ whole genome shotgun (WGS) entry which is preliminary data.</text>
</comment>
<dbReference type="EMBL" id="CM039433">
    <property type="protein sequence ID" value="KAI4327802.1"/>
    <property type="molecule type" value="Genomic_DNA"/>
</dbReference>
<keyword evidence="2" id="KW-1185">Reference proteome</keyword>
<accession>A0ACB9MUP5</accession>
<reference evidence="1 2" key="1">
    <citation type="journal article" date="2022" name="DNA Res.">
        <title>Chromosomal-level genome assembly of the orchid tree Bauhinia variegata (Leguminosae; Cercidoideae) supports the allotetraploid origin hypothesis of Bauhinia.</title>
        <authorList>
            <person name="Zhong Y."/>
            <person name="Chen Y."/>
            <person name="Zheng D."/>
            <person name="Pang J."/>
            <person name="Liu Y."/>
            <person name="Luo S."/>
            <person name="Meng S."/>
            <person name="Qian L."/>
            <person name="Wei D."/>
            <person name="Dai S."/>
            <person name="Zhou R."/>
        </authorList>
    </citation>
    <scope>NUCLEOTIDE SEQUENCE [LARGE SCALE GENOMIC DNA]</scope>
    <source>
        <strain evidence="1">BV-YZ2020</strain>
    </source>
</reference>
<protein>
    <submittedName>
        <fullName evidence="1">Uncharacterized protein</fullName>
    </submittedName>
</protein>
<sequence length="212" mass="23704">MSMQSRSLQQELASEAGRASFEELEGRGFLETVYLTFLKLTNSEALCPIGGGNCSAYSTVIMPLFSVICLKGLNDSKFACARCPSSFDWNGCNTSCQCVFRVNPKHKILGIILLIRTFSTLVLQLAYYDCKGYWMAKGAERSWSAVTYSQLSNYHTECHPFWCSHCLEQKEMFGREAAEHLDCVECFPDGFITGTKMDKACSDVKIEGFLHG</sequence>
<dbReference type="Proteomes" id="UP000828941">
    <property type="component" value="Chromosome 8"/>
</dbReference>